<evidence type="ECO:0000313" key="9">
    <source>
        <dbReference type="Proteomes" id="UP000244810"/>
    </source>
</evidence>
<dbReference type="PANTHER" id="PTHR36838">
    <property type="entry name" value="AUXIN EFFLUX CARRIER FAMILY PROTEIN"/>
    <property type="match status" value="1"/>
</dbReference>
<keyword evidence="5 7" id="KW-1133">Transmembrane helix</keyword>
<evidence type="ECO:0000256" key="3">
    <source>
        <dbReference type="ARBA" id="ARBA00022475"/>
    </source>
</evidence>
<evidence type="ECO:0000256" key="1">
    <source>
        <dbReference type="ARBA" id="ARBA00004141"/>
    </source>
</evidence>
<name>A0A2T7USE3_9RHOB</name>
<proteinExistence type="predicted"/>
<keyword evidence="9" id="KW-1185">Reference proteome</keyword>
<dbReference type="Pfam" id="PF03547">
    <property type="entry name" value="Mem_trans"/>
    <property type="match status" value="1"/>
</dbReference>
<dbReference type="PANTHER" id="PTHR36838:SF1">
    <property type="entry name" value="SLR1864 PROTEIN"/>
    <property type="match status" value="1"/>
</dbReference>
<evidence type="ECO:0000256" key="2">
    <source>
        <dbReference type="ARBA" id="ARBA00022448"/>
    </source>
</evidence>
<feature type="transmembrane region" description="Helical" evidence="7">
    <location>
        <begin position="289"/>
        <end position="308"/>
    </location>
</feature>
<evidence type="ECO:0000256" key="4">
    <source>
        <dbReference type="ARBA" id="ARBA00022692"/>
    </source>
</evidence>
<dbReference type="Proteomes" id="UP000244810">
    <property type="component" value="Unassembled WGS sequence"/>
</dbReference>
<evidence type="ECO:0000313" key="8">
    <source>
        <dbReference type="EMBL" id="PVE47546.1"/>
    </source>
</evidence>
<feature type="transmembrane region" description="Helical" evidence="7">
    <location>
        <begin position="38"/>
        <end position="57"/>
    </location>
</feature>
<protein>
    <submittedName>
        <fullName evidence="8">Permease</fullName>
    </submittedName>
</protein>
<evidence type="ECO:0000256" key="5">
    <source>
        <dbReference type="ARBA" id="ARBA00022989"/>
    </source>
</evidence>
<feature type="transmembrane region" description="Helical" evidence="7">
    <location>
        <begin position="229"/>
        <end position="250"/>
    </location>
</feature>
<comment type="subcellular location">
    <subcellularLocation>
        <location evidence="1">Membrane</location>
        <topology evidence="1">Multi-pass membrane protein</topology>
    </subcellularLocation>
</comment>
<accession>A0A2T7USE3</accession>
<keyword evidence="2" id="KW-0813">Transport</keyword>
<sequence length="309" mass="31741">MIAVILTTLPIYLTIIAGYIAFRSGYLQSAHVPALSQFTLKVCLPALILFAIALPHGEVGLNLPFLLAYAGGSVLTLGLGYALLRMKLGLDRQQGWVLALGMATSNSGFLGFPIASLVFGEQGAVVFAMTMVVENVLIIPAATILALMAGGTEKGLGALVRGAMKPMLRNPLLIAVVAALVVRFTGLPLGEPTERAISALAMSAAPVALFVIGGTVAGMSVSGHWPRAISVATVKLLLHPVLVAAALLLIPGVPVALVPVGILFAALPMVTVFPILAAPFALREVASTALIVTTLASVVTVTLVLASLT</sequence>
<feature type="transmembrane region" description="Helical" evidence="7">
    <location>
        <begin position="96"/>
        <end position="119"/>
    </location>
</feature>
<feature type="transmembrane region" description="Helical" evidence="7">
    <location>
        <begin position="196"/>
        <end position="217"/>
    </location>
</feature>
<dbReference type="GO" id="GO:0055085">
    <property type="term" value="P:transmembrane transport"/>
    <property type="evidence" value="ECO:0007669"/>
    <property type="project" value="InterPro"/>
</dbReference>
<organism evidence="8 9">
    <name type="scientific">Pararhodobacter aggregans</name>
    <dbReference type="NCBI Taxonomy" id="404875"/>
    <lineage>
        <taxon>Bacteria</taxon>
        <taxon>Pseudomonadati</taxon>
        <taxon>Pseudomonadota</taxon>
        <taxon>Alphaproteobacteria</taxon>
        <taxon>Rhodobacterales</taxon>
        <taxon>Paracoccaceae</taxon>
        <taxon>Pararhodobacter</taxon>
    </lineage>
</organism>
<keyword evidence="3" id="KW-1003">Cell membrane</keyword>
<feature type="transmembrane region" description="Helical" evidence="7">
    <location>
        <begin position="256"/>
        <end position="282"/>
    </location>
</feature>
<feature type="transmembrane region" description="Helical" evidence="7">
    <location>
        <begin position="63"/>
        <end position="84"/>
    </location>
</feature>
<gene>
    <name evidence="8" type="ORF">DDE23_11970</name>
</gene>
<keyword evidence="4 7" id="KW-0812">Transmembrane</keyword>
<dbReference type="AlphaFoldDB" id="A0A2T7USE3"/>
<feature type="transmembrane region" description="Helical" evidence="7">
    <location>
        <begin position="125"/>
        <end position="150"/>
    </location>
</feature>
<comment type="caution">
    <text evidence="8">The sequence shown here is derived from an EMBL/GenBank/DDBJ whole genome shotgun (WGS) entry which is preliminary data.</text>
</comment>
<feature type="transmembrane region" description="Helical" evidence="7">
    <location>
        <begin position="6"/>
        <end position="26"/>
    </location>
</feature>
<dbReference type="RefSeq" id="WP_107754038.1">
    <property type="nucleotide sequence ID" value="NZ_QBKF01000011.1"/>
</dbReference>
<dbReference type="GO" id="GO:0016020">
    <property type="term" value="C:membrane"/>
    <property type="evidence" value="ECO:0007669"/>
    <property type="project" value="UniProtKB-SubCell"/>
</dbReference>
<evidence type="ECO:0000256" key="7">
    <source>
        <dbReference type="SAM" id="Phobius"/>
    </source>
</evidence>
<feature type="transmembrane region" description="Helical" evidence="7">
    <location>
        <begin position="171"/>
        <end position="190"/>
    </location>
</feature>
<reference evidence="8 9" key="1">
    <citation type="journal article" date="2011" name="Syst. Appl. Microbiol.">
        <title>Defluviimonas denitrificans gen. nov., sp. nov., and Pararhodobacter aggregans gen. nov., sp. nov., non-phototrophic Rhodobacteraceae from the biofilter of a marine aquaculture.</title>
        <authorList>
            <person name="Foesel B.U."/>
            <person name="Drake H.L."/>
            <person name="Schramm A."/>
        </authorList>
    </citation>
    <scope>NUCLEOTIDE SEQUENCE [LARGE SCALE GENOMIC DNA]</scope>
    <source>
        <strain evidence="8 9">D1-19</strain>
    </source>
</reference>
<dbReference type="InterPro" id="IPR004776">
    <property type="entry name" value="Mem_transp_PIN-like"/>
</dbReference>
<dbReference type="OrthoDB" id="9810457at2"/>
<keyword evidence="6 7" id="KW-0472">Membrane</keyword>
<dbReference type="EMBL" id="QDDR01000005">
    <property type="protein sequence ID" value="PVE47546.1"/>
    <property type="molecule type" value="Genomic_DNA"/>
</dbReference>
<evidence type="ECO:0000256" key="6">
    <source>
        <dbReference type="ARBA" id="ARBA00023136"/>
    </source>
</evidence>